<comment type="catalytic activity">
    <reaction evidence="14 15">
        <text>tRNA(Phe) + L-phenylalanine + ATP = L-phenylalanyl-tRNA(Phe) + AMP + diphosphate + H(+)</text>
        <dbReference type="Rhea" id="RHEA:19413"/>
        <dbReference type="Rhea" id="RHEA-COMP:9668"/>
        <dbReference type="Rhea" id="RHEA-COMP:9699"/>
        <dbReference type="ChEBI" id="CHEBI:15378"/>
        <dbReference type="ChEBI" id="CHEBI:30616"/>
        <dbReference type="ChEBI" id="CHEBI:33019"/>
        <dbReference type="ChEBI" id="CHEBI:58095"/>
        <dbReference type="ChEBI" id="CHEBI:78442"/>
        <dbReference type="ChEBI" id="CHEBI:78531"/>
        <dbReference type="ChEBI" id="CHEBI:456215"/>
        <dbReference type="EC" id="6.1.1.20"/>
    </reaction>
</comment>
<dbReference type="InterPro" id="IPR005121">
    <property type="entry name" value="Fdx_antiC-bd"/>
</dbReference>
<dbReference type="SUPFAM" id="SSF54991">
    <property type="entry name" value="Anticodon-binding domain of PheRS"/>
    <property type="match status" value="1"/>
</dbReference>
<proteinExistence type="inferred from homology"/>
<dbReference type="Proteomes" id="UP000234329">
    <property type="component" value="Unassembled WGS sequence"/>
</dbReference>
<dbReference type="FunFam" id="3.30.930.10:FF:000022">
    <property type="entry name" value="Phenylalanine--tRNA ligase beta subunit"/>
    <property type="match status" value="1"/>
</dbReference>
<dbReference type="InterPro" id="IPR002547">
    <property type="entry name" value="tRNA-bd_dom"/>
</dbReference>
<dbReference type="GO" id="GO:0004826">
    <property type="term" value="F:phenylalanine-tRNA ligase activity"/>
    <property type="evidence" value="ECO:0007669"/>
    <property type="project" value="UniProtKB-UniRule"/>
</dbReference>
<dbReference type="InterPro" id="IPR004532">
    <property type="entry name" value="Phe-tRNA-ligase_IIc_bsu_bact"/>
</dbReference>
<dbReference type="CDD" id="cd00769">
    <property type="entry name" value="PheRS_beta_core"/>
    <property type="match status" value="1"/>
</dbReference>
<dbReference type="EC" id="6.1.1.20" evidence="15"/>
<evidence type="ECO:0000256" key="13">
    <source>
        <dbReference type="ARBA" id="ARBA00023146"/>
    </source>
</evidence>
<dbReference type="InterPro" id="IPR041616">
    <property type="entry name" value="PheRS_beta_core"/>
</dbReference>
<dbReference type="HAMAP" id="MF_00283">
    <property type="entry name" value="Phe_tRNA_synth_beta1"/>
    <property type="match status" value="1"/>
</dbReference>
<keyword evidence="10 15" id="KW-0460">Magnesium</keyword>
<sequence>MRVSIQWLRELLDVSWVTADIAHRLTMGGIEVEAIEPAAVPFQGVVVGFVKSVMSHPEADKLRIAQVDAGDGVLRTIVCGAANLAEGQKVPLALPGAVLPGDKKISISELRGVRSEGMLCAAAELGLDDGSSGLLMLDADAPVGQDLRAYLQLEDEILSLGITPNRGDALSMLGVARDLYALGAEQLQVPAVLSASAAEWSQLDAAQTAREGDYFVGVDAAARAVCPSYTALWIDGVPARLPDHLRERLRRMGQRCIHPVVDLLNLWMFETGQPLHAFDADKVRGGLCVRWAQAGEVLDALDGRDLALEPDMLVIADTQGPVALAGIIGGRRTSVTDATRSIILEAAFFQPKAIQGRARRLSLQTDAAMRYERGVDYQLAPRLARGVLAQMATLAPVQLRSARAFTLQGSLPLPAEITLRQQRLQRVMGMPYAASEVERVLTRLGLQIRAVPEGWQATVPSHRFDLRIEADLIEEVGRIYGYEQLPAHRPRGILQAASSASTVARRMRDILQARDYHEVITYSFISQEAQKDFVPEADAPALLNPLSADLAVMRASLWPGLLQTLQFNAKRQQERIRIFEMGRIFSAEGQRMVLAGCIAGSADRESWAQTARDVDFFDLKGDVAAMLALWPQTSFEFRVLTSEVSLHPGQAAEILVGGRRVGMLGALHPILADRHDLDKTALFFYLDMEMLEDLDNERHFAPLSPYPALRRDMALVIPDAIAAGTVLAAMRQEASAIVQEIRIFDRYQGEPLLAGTYSLAFAFLLQDRERTLTEVDVQQELERMLTAVKQIGSIELRA</sequence>
<keyword evidence="6 15" id="KW-0436">Ligase</keyword>
<evidence type="ECO:0000256" key="9">
    <source>
        <dbReference type="ARBA" id="ARBA00022840"/>
    </source>
</evidence>
<dbReference type="SMART" id="SM00873">
    <property type="entry name" value="B3_4"/>
    <property type="match status" value="1"/>
</dbReference>
<dbReference type="Gene3D" id="3.30.70.380">
    <property type="entry name" value="Ferrodoxin-fold anticodon-binding domain"/>
    <property type="match status" value="1"/>
</dbReference>
<evidence type="ECO:0000259" key="18">
    <source>
        <dbReference type="PROSITE" id="PS51447"/>
    </source>
</evidence>
<dbReference type="Gene3D" id="3.30.930.10">
    <property type="entry name" value="Bira Bifunctional Protein, Domain 2"/>
    <property type="match status" value="1"/>
</dbReference>
<dbReference type="InterPro" id="IPR045864">
    <property type="entry name" value="aa-tRNA-synth_II/BPL/LPL"/>
</dbReference>
<evidence type="ECO:0000256" key="11">
    <source>
        <dbReference type="ARBA" id="ARBA00022884"/>
    </source>
</evidence>
<dbReference type="InterPro" id="IPR012340">
    <property type="entry name" value="NA-bd_OB-fold"/>
</dbReference>
<evidence type="ECO:0000256" key="12">
    <source>
        <dbReference type="ARBA" id="ARBA00022917"/>
    </source>
</evidence>
<evidence type="ECO:0000313" key="21">
    <source>
        <dbReference type="Proteomes" id="UP000234329"/>
    </source>
</evidence>
<comment type="similarity">
    <text evidence="2 15">Belongs to the phenylalanyl-tRNA synthetase beta subunit family. Type 1 subfamily.</text>
</comment>
<feature type="domain" description="TRNA-binding" evidence="17">
    <location>
        <begin position="39"/>
        <end position="148"/>
    </location>
</feature>
<name>A0A2I1DPP4_9PROT</name>
<evidence type="ECO:0000313" key="20">
    <source>
        <dbReference type="EMBL" id="PKY11809.1"/>
    </source>
</evidence>
<reference evidence="20 21" key="1">
    <citation type="submission" date="2017-03" db="EMBL/GenBank/DDBJ databases">
        <title>Draft genime sequence of the acidophilic sulfur-oxidizing bacterium Acidithiobacillus sp. SH, isolated from seawater.</title>
        <authorList>
            <person name="Sharmin S."/>
            <person name="Tokuhisa M."/>
            <person name="Kanao T."/>
            <person name="Kamimura K."/>
        </authorList>
    </citation>
    <scope>NUCLEOTIDE SEQUENCE [LARGE SCALE GENOMIC DNA]</scope>
    <source>
        <strain evidence="20 21">SH</strain>
    </source>
</reference>
<dbReference type="OrthoDB" id="5287145at2"/>
<dbReference type="InterPro" id="IPR005147">
    <property type="entry name" value="tRNA_synthase_B5-dom"/>
</dbReference>
<dbReference type="CDD" id="cd02796">
    <property type="entry name" value="tRNA_bind_bactPheRS"/>
    <property type="match status" value="1"/>
</dbReference>
<dbReference type="PROSITE" id="PS50886">
    <property type="entry name" value="TRBD"/>
    <property type="match status" value="1"/>
</dbReference>
<dbReference type="Pfam" id="PF03484">
    <property type="entry name" value="B5"/>
    <property type="match status" value="1"/>
</dbReference>
<accession>A0A2I1DPP4</accession>
<comment type="caution">
    <text evidence="20">The sequence shown here is derived from an EMBL/GenBank/DDBJ whole genome shotgun (WGS) entry which is preliminary data.</text>
</comment>
<evidence type="ECO:0000256" key="8">
    <source>
        <dbReference type="ARBA" id="ARBA00022741"/>
    </source>
</evidence>
<dbReference type="SUPFAM" id="SSF55681">
    <property type="entry name" value="Class II aaRS and biotin synthetases"/>
    <property type="match status" value="1"/>
</dbReference>
<dbReference type="FunCoup" id="A0A2I1DPP4">
    <property type="interactions" value="478"/>
</dbReference>
<dbReference type="Pfam" id="PF03483">
    <property type="entry name" value="B3_4"/>
    <property type="match status" value="1"/>
</dbReference>
<dbReference type="SUPFAM" id="SSF56037">
    <property type="entry name" value="PheT/TilS domain"/>
    <property type="match status" value="1"/>
</dbReference>
<dbReference type="SUPFAM" id="SSF46955">
    <property type="entry name" value="Putative DNA-binding domain"/>
    <property type="match status" value="1"/>
</dbReference>
<feature type="binding site" evidence="15">
    <location>
        <position position="471"/>
    </location>
    <ligand>
        <name>Mg(2+)</name>
        <dbReference type="ChEBI" id="CHEBI:18420"/>
        <note>shared with alpha subunit</note>
    </ligand>
</feature>
<feature type="binding site" evidence="15">
    <location>
        <position position="475"/>
    </location>
    <ligand>
        <name>Mg(2+)</name>
        <dbReference type="ChEBI" id="CHEBI:18420"/>
        <note>shared with alpha subunit</note>
    </ligand>
</feature>
<keyword evidence="21" id="KW-1185">Reference proteome</keyword>
<dbReference type="PANTHER" id="PTHR10947:SF0">
    <property type="entry name" value="PHENYLALANINE--TRNA LIGASE BETA SUBUNIT"/>
    <property type="match status" value="1"/>
</dbReference>
<feature type="binding site" evidence="15">
    <location>
        <position position="465"/>
    </location>
    <ligand>
        <name>Mg(2+)</name>
        <dbReference type="ChEBI" id="CHEBI:18420"/>
        <note>shared with alpha subunit</note>
    </ligand>
</feature>
<dbReference type="InParanoid" id="A0A2I1DPP4"/>
<evidence type="ECO:0000259" key="19">
    <source>
        <dbReference type="PROSITE" id="PS51483"/>
    </source>
</evidence>
<dbReference type="SMART" id="SM00896">
    <property type="entry name" value="FDX-ACB"/>
    <property type="match status" value="1"/>
</dbReference>
<dbReference type="SUPFAM" id="SSF50249">
    <property type="entry name" value="Nucleic acid-binding proteins"/>
    <property type="match status" value="1"/>
</dbReference>
<dbReference type="InterPro" id="IPR045060">
    <property type="entry name" value="Phe-tRNA-ligase_IIc_bsu"/>
</dbReference>
<dbReference type="SMART" id="SM00874">
    <property type="entry name" value="B5"/>
    <property type="match status" value="1"/>
</dbReference>
<gene>
    <name evidence="15" type="primary">pheT</name>
    <name evidence="20" type="ORF">B1757_02270</name>
</gene>
<feature type="domain" description="FDX-ACB" evidence="18">
    <location>
        <begin position="704"/>
        <end position="797"/>
    </location>
</feature>
<feature type="binding site" evidence="15">
    <location>
        <position position="474"/>
    </location>
    <ligand>
        <name>Mg(2+)</name>
        <dbReference type="ChEBI" id="CHEBI:18420"/>
        <note>shared with alpha subunit</note>
    </ligand>
</feature>
<dbReference type="EMBL" id="MXAV01000006">
    <property type="protein sequence ID" value="PKY11809.1"/>
    <property type="molecule type" value="Genomic_DNA"/>
</dbReference>
<evidence type="ECO:0000256" key="3">
    <source>
        <dbReference type="ARBA" id="ARBA00011209"/>
    </source>
</evidence>
<dbReference type="PANTHER" id="PTHR10947">
    <property type="entry name" value="PHENYLALANYL-TRNA SYNTHETASE BETA CHAIN AND LEUCINE-RICH REPEAT-CONTAINING PROTEIN 47"/>
    <property type="match status" value="1"/>
</dbReference>
<dbReference type="FunFam" id="3.30.56.10:FF:000002">
    <property type="entry name" value="Phenylalanine--tRNA ligase beta subunit"/>
    <property type="match status" value="1"/>
</dbReference>
<dbReference type="NCBIfam" id="NF045760">
    <property type="entry name" value="YtpR"/>
    <property type="match status" value="1"/>
</dbReference>
<evidence type="ECO:0000256" key="14">
    <source>
        <dbReference type="ARBA" id="ARBA00049255"/>
    </source>
</evidence>
<dbReference type="RefSeq" id="WP_101536779.1">
    <property type="nucleotide sequence ID" value="NZ_MXAV01000006.1"/>
</dbReference>
<dbReference type="PROSITE" id="PS51483">
    <property type="entry name" value="B5"/>
    <property type="match status" value="1"/>
</dbReference>
<keyword evidence="11 16" id="KW-0694">RNA-binding</keyword>
<dbReference type="GO" id="GO:0005524">
    <property type="term" value="F:ATP binding"/>
    <property type="evidence" value="ECO:0007669"/>
    <property type="project" value="UniProtKB-UniRule"/>
</dbReference>
<keyword evidence="7 15" id="KW-0479">Metal-binding</keyword>
<evidence type="ECO:0000256" key="2">
    <source>
        <dbReference type="ARBA" id="ARBA00008653"/>
    </source>
</evidence>
<dbReference type="InterPro" id="IPR009061">
    <property type="entry name" value="DNA-bd_dom_put_sf"/>
</dbReference>
<evidence type="ECO:0000256" key="15">
    <source>
        <dbReference type="HAMAP-Rule" id="MF_00283"/>
    </source>
</evidence>
<dbReference type="GO" id="GO:0009328">
    <property type="term" value="C:phenylalanine-tRNA ligase complex"/>
    <property type="evidence" value="ECO:0007669"/>
    <property type="project" value="TreeGrafter"/>
</dbReference>
<keyword evidence="4 15" id="KW-0963">Cytoplasm</keyword>
<dbReference type="Pfam" id="PF01588">
    <property type="entry name" value="tRNA_bind"/>
    <property type="match status" value="1"/>
</dbReference>
<dbReference type="InterPro" id="IPR005146">
    <property type="entry name" value="B3/B4_tRNA-bd"/>
</dbReference>
<keyword evidence="13 15" id="KW-0030">Aminoacyl-tRNA synthetase</keyword>
<keyword evidence="12 15" id="KW-0648">Protein biosynthesis</keyword>
<dbReference type="Gene3D" id="3.30.56.10">
    <property type="match status" value="2"/>
</dbReference>
<keyword evidence="9 15" id="KW-0067">ATP-binding</keyword>
<comment type="cofactor">
    <cofactor evidence="15">
        <name>Mg(2+)</name>
        <dbReference type="ChEBI" id="CHEBI:18420"/>
    </cofactor>
    <text evidence="15">Binds 2 magnesium ions per tetramer.</text>
</comment>
<dbReference type="NCBIfam" id="TIGR00472">
    <property type="entry name" value="pheT_bact"/>
    <property type="match status" value="1"/>
</dbReference>
<evidence type="ECO:0000256" key="1">
    <source>
        <dbReference type="ARBA" id="ARBA00004496"/>
    </source>
</evidence>
<evidence type="ECO:0000256" key="5">
    <source>
        <dbReference type="ARBA" id="ARBA00022555"/>
    </source>
</evidence>
<evidence type="ECO:0000256" key="16">
    <source>
        <dbReference type="PROSITE-ProRule" id="PRU00209"/>
    </source>
</evidence>
<dbReference type="Gene3D" id="3.50.40.10">
    <property type="entry name" value="Phenylalanyl-trna Synthetase, Chain B, domain 3"/>
    <property type="match status" value="1"/>
</dbReference>
<evidence type="ECO:0000256" key="4">
    <source>
        <dbReference type="ARBA" id="ARBA00022490"/>
    </source>
</evidence>
<evidence type="ECO:0000256" key="10">
    <source>
        <dbReference type="ARBA" id="ARBA00022842"/>
    </source>
</evidence>
<dbReference type="GO" id="GO:0000287">
    <property type="term" value="F:magnesium ion binding"/>
    <property type="evidence" value="ECO:0007669"/>
    <property type="project" value="UniProtKB-UniRule"/>
</dbReference>
<organism evidence="20 21">
    <name type="scientific">Acidithiobacillus marinus</name>
    <dbReference type="NCBI Taxonomy" id="187490"/>
    <lineage>
        <taxon>Bacteria</taxon>
        <taxon>Pseudomonadati</taxon>
        <taxon>Pseudomonadota</taxon>
        <taxon>Acidithiobacillia</taxon>
        <taxon>Acidithiobacillales</taxon>
        <taxon>Acidithiobacillaceae</taxon>
        <taxon>Acidithiobacillus</taxon>
    </lineage>
</organism>
<dbReference type="InterPro" id="IPR036690">
    <property type="entry name" value="Fdx_antiC-bd_sf"/>
</dbReference>
<comment type="subcellular location">
    <subcellularLocation>
        <location evidence="1 15">Cytoplasm</location>
    </subcellularLocation>
</comment>
<evidence type="ECO:0000259" key="17">
    <source>
        <dbReference type="PROSITE" id="PS50886"/>
    </source>
</evidence>
<feature type="domain" description="B5" evidence="19">
    <location>
        <begin position="412"/>
        <end position="487"/>
    </location>
</feature>
<dbReference type="InterPro" id="IPR033714">
    <property type="entry name" value="tRNA_bind_bactPheRS"/>
</dbReference>
<protein>
    <recommendedName>
        <fullName evidence="15">Phenylalanine--tRNA ligase beta subunit</fullName>
        <ecNumber evidence="15">6.1.1.20</ecNumber>
    </recommendedName>
    <alternativeName>
        <fullName evidence="15">Phenylalanyl-tRNA synthetase beta subunit</fullName>
        <shortName evidence="15">PheRS</shortName>
    </alternativeName>
</protein>
<dbReference type="Gene3D" id="2.40.50.140">
    <property type="entry name" value="Nucleic acid-binding proteins"/>
    <property type="match status" value="1"/>
</dbReference>
<keyword evidence="8 15" id="KW-0547">Nucleotide-binding</keyword>
<dbReference type="PROSITE" id="PS51447">
    <property type="entry name" value="FDX_ACB"/>
    <property type="match status" value="1"/>
</dbReference>
<dbReference type="FunFam" id="2.40.50.140:FF:000045">
    <property type="entry name" value="Phenylalanine--tRNA ligase beta subunit"/>
    <property type="match status" value="1"/>
</dbReference>
<dbReference type="AlphaFoldDB" id="A0A2I1DPP4"/>
<dbReference type="InterPro" id="IPR020825">
    <property type="entry name" value="Phe-tRNA_synthase-like_B3/B4"/>
</dbReference>
<dbReference type="Pfam" id="PF17759">
    <property type="entry name" value="tRNA_synthFbeta"/>
    <property type="match status" value="1"/>
</dbReference>
<comment type="subunit">
    <text evidence="3 15">Tetramer of two alpha and two beta subunits.</text>
</comment>
<dbReference type="GO" id="GO:0000049">
    <property type="term" value="F:tRNA binding"/>
    <property type="evidence" value="ECO:0007669"/>
    <property type="project" value="UniProtKB-UniRule"/>
</dbReference>
<keyword evidence="5 16" id="KW-0820">tRNA-binding</keyword>
<evidence type="ECO:0000256" key="7">
    <source>
        <dbReference type="ARBA" id="ARBA00022723"/>
    </source>
</evidence>
<dbReference type="GO" id="GO:0006432">
    <property type="term" value="P:phenylalanyl-tRNA aminoacylation"/>
    <property type="evidence" value="ECO:0007669"/>
    <property type="project" value="UniProtKB-UniRule"/>
</dbReference>
<evidence type="ECO:0000256" key="6">
    <source>
        <dbReference type="ARBA" id="ARBA00022598"/>
    </source>
</evidence>
<dbReference type="Pfam" id="PF03147">
    <property type="entry name" value="FDX-ACB"/>
    <property type="match status" value="1"/>
</dbReference>